<dbReference type="Pfam" id="PF08210">
    <property type="entry name" value="APOBEC_N"/>
    <property type="match status" value="1"/>
</dbReference>
<sequence length="207" mass="22979">MGRTSEHAEGLLSQLSLLHAPMACQLVVHEGSGAVATASAQYGSGCRVHVEDMLLHLLKEKYGSLSAIPENSKIVLYGYWSPCKFCMDHTIPSRLSEMKIVERNLRVRFRFNQYYTASSWEAQGKSVRSESGGHYFWESTEAAEEAYTKLAGIYGRFPMKSRSTSTSVVTSTSPRVAFVRGLGTARTTTWWPASDRGKIWSDGKLIA</sequence>
<proteinExistence type="predicted"/>
<feature type="domain" description="Activation-induced cytidine deaminase AID" evidence="1">
    <location>
        <begin position="30"/>
        <end position="121"/>
    </location>
</feature>
<dbReference type="Proteomes" id="UP001620460">
    <property type="component" value="Unassembled WGS sequence"/>
</dbReference>
<organism evidence="2 3">
    <name type="scientific">Dyella ginsengisoli</name>
    <dbReference type="NCBI Taxonomy" id="363848"/>
    <lineage>
        <taxon>Bacteria</taxon>
        <taxon>Pseudomonadati</taxon>
        <taxon>Pseudomonadota</taxon>
        <taxon>Gammaproteobacteria</taxon>
        <taxon>Lysobacterales</taxon>
        <taxon>Rhodanobacteraceae</taxon>
        <taxon>Dyella</taxon>
    </lineage>
</organism>
<accession>A0ABW8JT01</accession>
<dbReference type="EMBL" id="JADIKM010000002">
    <property type="protein sequence ID" value="MFK2904276.1"/>
    <property type="molecule type" value="Genomic_DNA"/>
</dbReference>
<evidence type="ECO:0000313" key="3">
    <source>
        <dbReference type="Proteomes" id="UP001620460"/>
    </source>
</evidence>
<evidence type="ECO:0000313" key="2">
    <source>
        <dbReference type="EMBL" id="MFK2904276.1"/>
    </source>
</evidence>
<reference evidence="2 3" key="1">
    <citation type="submission" date="2020-10" db="EMBL/GenBank/DDBJ databases">
        <title>Phylogeny of dyella-like bacteria.</title>
        <authorList>
            <person name="Fu J."/>
        </authorList>
    </citation>
    <scope>NUCLEOTIDE SEQUENCE [LARGE SCALE GENOMIC DNA]</scope>
    <source>
        <strain evidence="2 3">Gsoil3046</strain>
    </source>
</reference>
<gene>
    <name evidence="2" type="ORF">ISP17_09890</name>
</gene>
<name>A0ABW8JT01_9GAMM</name>
<comment type="caution">
    <text evidence="2">The sequence shown here is derived from an EMBL/GenBank/DDBJ whole genome shotgun (WGS) entry which is preliminary data.</text>
</comment>
<evidence type="ECO:0000259" key="1">
    <source>
        <dbReference type="Pfam" id="PF08210"/>
    </source>
</evidence>
<dbReference type="PROSITE" id="PS00699">
    <property type="entry name" value="NITROGENASE_1_1"/>
    <property type="match status" value="1"/>
</dbReference>
<keyword evidence="3" id="KW-1185">Reference proteome</keyword>
<dbReference type="InterPro" id="IPR000318">
    <property type="entry name" value="Nase_comp1_CS"/>
</dbReference>
<protein>
    <recommendedName>
        <fullName evidence="1">Activation-induced cytidine deaminase AID domain-containing protein</fullName>
    </recommendedName>
</protein>
<dbReference type="InterPro" id="IPR013158">
    <property type="entry name" value="AID"/>
</dbReference>
<dbReference type="RefSeq" id="WP_404632601.1">
    <property type="nucleotide sequence ID" value="NZ_JADIKM010000002.1"/>
</dbReference>